<name>A0A8S5PCZ9_9CAUD</name>
<evidence type="ECO:0000313" key="1">
    <source>
        <dbReference type="EMBL" id="DAE04942.1"/>
    </source>
</evidence>
<reference evidence="1" key="1">
    <citation type="journal article" date="2021" name="Proc. Natl. Acad. Sci. U.S.A.">
        <title>A Catalog of Tens of Thousands of Viruses from Human Metagenomes Reveals Hidden Associations with Chronic Diseases.</title>
        <authorList>
            <person name="Tisza M.J."/>
            <person name="Buck C.B."/>
        </authorList>
    </citation>
    <scope>NUCLEOTIDE SEQUENCE</scope>
    <source>
        <strain evidence="1">Ct5TL29</strain>
    </source>
</reference>
<accession>A0A8S5PCZ9</accession>
<dbReference type="EMBL" id="BK015398">
    <property type="protein sequence ID" value="DAE04942.1"/>
    <property type="molecule type" value="Genomic_DNA"/>
</dbReference>
<organism evidence="1">
    <name type="scientific">Siphoviridae sp. ct5TL29</name>
    <dbReference type="NCBI Taxonomy" id="2825336"/>
    <lineage>
        <taxon>Viruses</taxon>
        <taxon>Duplodnaviria</taxon>
        <taxon>Heunggongvirae</taxon>
        <taxon>Uroviricota</taxon>
        <taxon>Caudoviricetes</taxon>
    </lineage>
</organism>
<proteinExistence type="predicted"/>
<sequence length="34" mass="4163">MRCYSRLLYFYFITKGDDVKNFSTLKSLVQKLHF</sequence>
<protein>
    <submittedName>
        <fullName evidence="1">Uncharacterized protein</fullName>
    </submittedName>
</protein>